<organism evidence="2 3">
    <name type="scientific">Burkholderia ubonensis subsp. mesacidophila</name>
    <dbReference type="NCBI Taxonomy" id="265293"/>
    <lineage>
        <taxon>Bacteria</taxon>
        <taxon>Pseudomonadati</taxon>
        <taxon>Pseudomonadota</taxon>
        <taxon>Betaproteobacteria</taxon>
        <taxon>Burkholderiales</taxon>
        <taxon>Burkholderiaceae</taxon>
        <taxon>Burkholderia</taxon>
        <taxon>Burkholderia cepacia complex</taxon>
    </lineage>
</organism>
<dbReference type="EMBL" id="MTZU01000056">
    <property type="protein sequence ID" value="PCE30749.1"/>
    <property type="molecule type" value="Genomic_DNA"/>
</dbReference>
<reference evidence="2 3" key="1">
    <citation type="submission" date="2017-01" db="EMBL/GenBank/DDBJ databases">
        <title>Whole-Genome Shotgun Sequencing of Two beta-Proteobacterial Species in Search of the Bulgecin Biosynthetic Cluster.</title>
        <authorList>
            <person name="Horsman M.E."/>
            <person name="Marous D.R."/>
            <person name="Li R."/>
            <person name="Oliver R.A."/>
            <person name="Byun B."/>
            <person name="Emrich S.J."/>
            <person name="Boggess B."/>
            <person name="Townsend C.A."/>
            <person name="Mobashery S."/>
        </authorList>
    </citation>
    <scope>NUCLEOTIDE SEQUENCE [LARGE SCALE GENOMIC DNA]</scope>
    <source>
        <strain evidence="2 3">ATCC 31433</strain>
    </source>
</reference>
<gene>
    <name evidence="2" type="ORF">BZL54_19100</name>
</gene>
<dbReference type="SUPFAM" id="SSF47336">
    <property type="entry name" value="ACP-like"/>
    <property type="match status" value="1"/>
</dbReference>
<dbReference type="GeneID" id="69003274"/>
<evidence type="ECO:0000259" key="1">
    <source>
        <dbReference type="PROSITE" id="PS50075"/>
    </source>
</evidence>
<sequence>MSNDTRDTVRTFLQGLTNRPFIDQEENLFERGLLTSLTAMAVVDWIETTFGFTVEGDDLTQANLGSIRAIAAYIDSRLTGAAPVAAGGNACATNAA</sequence>
<accession>A0A2A4FEL4</accession>
<dbReference type="InterPro" id="IPR036736">
    <property type="entry name" value="ACP-like_sf"/>
</dbReference>
<proteinExistence type="predicted"/>
<dbReference type="Gene3D" id="1.10.1200.10">
    <property type="entry name" value="ACP-like"/>
    <property type="match status" value="1"/>
</dbReference>
<evidence type="ECO:0000313" key="2">
    <source>
        <dbReference type="EMBL" id="PCE30749.1"/>
    </source>
</evidence>
<dbReference type="AlphaFoldDB" id="A0A2A4FEL4"/>
<dbReference type="InterPro" id="IPR009081">
    <property type="entry name" value="PP-bd_ACP"/>
</dbReference>
<name>A0A2A4FEL4_9BURK</name>
<protein>
    <recommendedName>
        <fullName evidence="1">Carrier domain-containing protein</fullName>
    </recommendedName>
</protein>
<dbReference type="PROSITE" id="PS50075">
    <property type="entry name" value="CARRIER"/>
    <property type="match status" value="1"/>
</dbReference>
<dbReference type="Proteomes" id="UP000217994">
    <property type="component" value="Unassembled WGS sequence"/>
</dbReference>
<comment type="caution">
    <text evidence="2">The sequence shown here is derived from an EMBL/GenBank/DDBJ whole genome shotgun (WGS) entry which is preliminary data.</text>
</comment>
<dbReference type="Pfam" id="PF00550">
    <property type="entry name" value="PP-binding"/>
    <property type="match status" value="1"/>
</dbReference>
<dbReference type="RefSeq" id="WP_084910203.1">
    <property type="nucleotide sequence ID" value="NZ_CP020739.1"/>
</dbReference>
<evidence type="ECO:0000313" key="3">
    <source>
        <dbReference type="Proteomes" id="UP000217994"/>
    </source>
</evidence>
<feature type="domain" description="Carrier" evidence="1">
    <location>
        <begin position="1"/>
        <end position="78"/>
    </location>
</feature>